<dbReference type="PROSITE" id="PS00018">
    <property type="entry name" value="EF_HAND_1"/>
    <property type="match status" value="1"/>
</dbReference>
<comment type="caution">
    <text evidence="1">The sequence shown here is derived from an EMBL/GenBank/DDBJ whole genome shotgun (WGS) entry which is preliminary data.</text>
</comment>
<organism evidence="1 2">
    <name type="scientific">Candidatus Doudnabacteria bacterium RIFCSPHIGHO2_02_FULL_46_11</name>
    <dbReference type="NCBI Taxonomy" id="1817832"/>
    <lineage>
        <taxon>Bacteria</taxon>
        <taxon>Candidatus Doudnaibacteriota</taxon>
    </lineage>
</organism>
<accession>A0A1F5P801</accession>
<protein>
    <submittedName>
        <fullName evidence="1">Uncharacterized protein</fullName>
    </submittedName>
</protein>
<dbReference type="STRING" id="1817832.A3J48_03865"/>
<gene>
    <name evidence="1" type="ORF">A3J48_03865</name>
</gene>
<proteinExistence type="predicted"/>
<sequence>MVKPGNIEGSSDGQEDKEKFTFEQAMAEVRRLAEDNIELQDALTHFDQDKDATKIVSWLDMLVADMSADPDLYPEPGGAEYFRGLRSAFD</sequence>
<dbReference type="InterPro" id="IPR018247">
    <property type="entry name" value="EF_Hand_1_Ca_BS"/>
</dbReference>
<dbReference type="EMBL" id="MFES01000013">
    <property type="protein sequence ID" value="OGE86069.1"/>
    <property type="molecule type" value="Genomic_DNA"/>
</dbReference>
<name>A0A1F5P801_9BACT</name>
<evidence type="ECO:0000313" key="2">
    <source>
        <dbReference type="Proteomes" id="UP000176786"/>
    </source>
</evidence>
<dbReference type="Proteomes" id="UP000176786">
    <property type="component" value="Unassembled WGS sequence"/>
</dbReference>
<evidence type="ECO:0000313" key="1">
    <source>
        <dbReference type="EMBL" id="OGE86069.1"/>
    </source>
</evidence>
<reference evidence="1 2" key="1">
    <citation type="journal article" date="2016" name="Nat. Commun.">
        <title>Thousands of microbial genomes shed light on interconnected biogeochemical processes in an aquifer system.</title>
        <authorList>
            <person name="Anantharaman K."/>
            <person name="Brown C.T."/>
            <person name="Hug L.A."/>
            <person name="Sharon I."/>
            <person name="Castelle C.J."/>
            <person name="Probst A.J."/>
            <person name="Thomas B.C."/>
            <person name="Singh A."/>
            <person name="Wilkins M.J."/>
            <person name="Karaoz U."/>
            <person name="Brodie E.L."/>
            <person name="Williams K.H."/>
            <person name="Hubbard S.S."/>
            <person name="Banfield J.F."/>
        </authorList>
    </citation>
    <scope>NUCLEOTIDE SEQUENCE [LARGE SCALE GENOMIC DNA]</scope>
</reference>
<dbReference type="AlphaFoldDB" id="A0A1F5P801"/>